<evidence type="ECO:0000256" key="2">
    <source>
        <dbReference type="ARBA" id="ARBA00004370"/>
    </source>
</evidence>
<keyword evidence="11" id="KW-0472">Membrane</keyword>
<dbReference type="EC" id="3.4.24.-" evidence="17"/>
<keyword evidence="12" id="KW-0865">Zymogen</keyword>
<evidence type="ECO:0000256" key="11">
    <source>
        <dbReference type="ARBA" id="ARBA00023136"/>
    </source>
</evidence>
<proteinExistence type="inferred from homology"/>
<dbReference type="AlphaFoldDB" id="A0A1X0NQU4"/>
<evidence type="ECO:0000256" key="3">
    <source>
        <dbReference type="ARBA" id="ARBA00005860"/>
    </source>
</evidence>
<feature type="compositionally biased region" description="Gly residues" evidence="18">
    <location>
        <begin position="602"/>
        <end position="618"/>
    </location>
</feature>
<evidence type="ECO:0000313" key="19">
    <source>
        <dbReference type="EMBL" id="ORC87085.1"/>
    </source>
</evidence>
<keyword evidence="20" id="KW-1185">Reference proteome</keyword>
<feature type="active site" evidence="15">
    <location>
        <position position="294"/>
    </location>
</feature>
<dbReference type="Gene3D" id="2.30.34.10">
    <property type="entry name" value="Leishmanolysin domain 4"/>
    <property type="match status" value="1"/>
</dbReference>
<evidence type="ECO:0000256" key="12">
    <source>
        <dbReference type="ARBA" id="ARBA00023145"/>
    </source>
</evidence>
<evidence type="ECO:0000256" key="7">
    <source>
        <dbReference type="ARBA" id="ARBA00022801"/>
    </source>
</evidence>
<dbReference type="Gene3D" id="2.10.55.10">
    <property type="entry name" value="Leishmanolysin domain 3"/>
    <property type="match status" value="1"/>
</dbReference>
<evidence type="ECO:0000256" key="10">
    <source>
        <dbReference type="ARBA" id="ARBA00023049"/>
    </source>
</evidence>
<dbReference type="InterPro" id="IPR001577">
    <property type="entry name" value="Peptidase_M8"/>
</dbReference>
<comment type="similarity">
    <text evidence="3 17">Belongs to the peptidase M8 family.</text>
</comment>
<dbReference type="GO" id="GO:0005737">
    <property type="term" value="C:cytoplasm"/>
    <property type="evidence" value="ECO:0007669"/>
    <property type="project" value="TreeGrafter"/>
</dbReference>
<dbReference type="PANTHER" id="PTHR10942">
    <property type="entry name" value="LEISHMANOLYSIN-LIKE PEPTIDASE"/>
    <property type="match status" value="1"/>
</dbReference>
<keyword evidence="7 17" id="KW-0378">Hydrolase</keyword>
<feature type="binding site" evidence="16">
    <location>
        <position position="297"/>
    </location>
    <ligand>
        <name>Zn(2+)</name>
        <dbReference type="ChEBI" id="CHEBI:29105"/>
        <note>catalytic</note>
    </ligand>
</feature>
<name>A0A1X0NQU4_9TRYP</name>
<comment type="subcellular location">
    <subcellularLocation>
        <location evidence="2">Membrane</location>
    </subcellularLocation>
</comment>
<evidence type="ECO:0000256" key="5">
    <source>
        <dbReference type="ARBA" id="ARBA00022723"/>
    </source>
</evidence>
<accession>A0A1X0NQU4</accession>
<dbReference type="GeneID" id="39987427"/>
<evidence type="ECO:0000256" key="13">
    <source>
        <dbReference type="ARBA" id="ARBA00023157"/>
    </source>
</evidence>
<dbReference type="Proteomes" id="UP000192257">
    <property type="component" value="Unassembled WGS sequence"/>
</dbReference>
<evidence type="ECO:0000256" key="14">
    <source>
        <dbReference type="ARBA" id="ARBA00023180"/>
    </source>
</evidence>
<comment type="caution">
    <text evidence="19">The sequence shown here is derived from an EMBL/GenBank/DDBJ whole genome shotgun (WGS) entry which is preliminary data.</text>
</comment>
<dbReference type="EMBL" id="NBCO01000024">
    <property type="protein sequence ID" value="ORC87085.1"/>
    <property type="molecule type" value="Genomic_DNA"/>
</dbReference>
<sequence>MNILPLHNGLCFFATTVVPFDLDWHVRDCSCPALYCAPHSFFSLSPSLLLVSFSTVESIHYMPQQVNKLSARTPATVRQSLYVMPLLLLLLFLCCACVCVAQKDGGVQSTGVVRELPRKGQSGLQAYTVSAQEKDDKEWKLIRIKAFTKDLDNKSRYCTKVDDKVMDFQGDITKCYENEILTDKKKETLINEMIPAAIKLHRDRLRVQPHKGNLTVPPFQDKSYCKHFTVPDEHHDKGVENADFVLYVAAGTGEPFGVTCAPAEASSRPIAGAINISPYYLVYPRGSVRAVAHEMAHALGFDYERMEQLKMVTKANVRGMNRKLVSSKRTKEKAQAHYNCSTLEGMELQLGSGDKVQSHWTHRNAKDELMAPTDSLGAGYYTALTMSTFEDMGYYRANWGMEEPMGWGNHSGCDFFEALCIVNNAAKYPEMFCSESVSRCTTDRSSPGYCSVPASYHWESEKNLCPFTKPDYGKFEEKSRYVFCFSDDVPALDGSLMGNDSWCLDGESLHVNFDDDTVKENVAGVCALVSCDESSRTVKVQYNGSDEWHDCPEGKSIEAKSPTFKSGNIKCPKYDEVCTIAPNGGSRLALIDPPDDPTPSPDGGGGGGGTGNAGGGGGHGDGCATAAPIALSAIALMVITLMLLP</sequence>
<comment type="cofactor">
    <cofactor evidence="16 17">
        <name>Zn(2+)</name>
        <dbReference type="ChEBI" id="CHEBI:29105"/>
    </cofactor>
    <text evidence="16 17">Binds 1 zinc ion per subunit.</text>
</comment>
<dbReference type="GO" id="GO:0016020">
    <property type="term" value="C:membrane"/>
    <property type="evidence" value="ECO:0007669"/>
    <property type="project" value="UniProtKB-SubCell"/>
</dbReference>
<dbReference type="PANTHER" id="PTHR10942:SF0">
    <property type="entry name" value="LEISHMANOLYSIN-LIKE PEPTIDASE"/>
    <property type="match status" value="1"/>
</dbReference>
<feature type="binding site" evidence="16">
    <location>
        <position position="359"/>
    </location>
    <ligand>
        <name>Zn(2+)</name>
        <dbReference type="ChEBI" id="CHEBI:29105"/>
        <note>catalytic</note>
    </ligand>
</feature>
<feature type="region of interest" description="Disordered" evidence="18">
    <location>
        <begin position="588"/>
        <end position="618"/>
    </location>
</feature>
<comment type="catalytic activity">
    <reaction evidence="1">
        <text>Preference for hydrophobic residues at P1 and P1' and basic residues at P2' and P3'. A model nonapeptide is cleaved at -Ala-Tyr-|-Leu-Lys-Lys-.</text>
        <dbReference type="EC" id="3.4.24.36"/>
    </reaction>
</comment>
<evidence type="ECO:0000256" key="1">
    <source>
        <dbReference type="ARBA" id="ARBA00001249"/>
    </source>
</evidence>
<dbReference type="GO" id="GO:0046872">
    <property type="term" value="F:metal ion binding"/>
    <property type="evidence" value="ECO:0007669"/>
    <property type="project" value="UniProtKB-KW"/>
</dbReference>
<protein>
    <recommendedName>
        <fullName evidence="17">Leishmanolysin-like peptidase</fullName>
        <ecNumber evidence="17">3.4.24.-</ecNumber>
    </recommendedName>
</protein>
<keyword evidence="4 17" id="KW-0645">Protease</keyword>
<dbReference type="PRINTS" id="PR00782">
    <property type="entry name" value="LSHMANOLYSIN"/>
</dbReference>
<organism evidence="19 20">
    <name type="scientific">Trypanosoma theileri</name>
    <dbReference type="NCBI Taxonomy" id="67003"/>
    <lineage>
        <taxon>Eukaryota</taxon>
        <taxon>Discoba</taxon>
        <taxon>Euglenozoa</taxon>
        <taxon>Kinetoplastea</taxon>
        <taxon>Metakinetoplastina</taxon>
        <taxon>Trypanosomatida</taxon>
        <taxon>Trypanosomatidae</taxon>
        <taxon>Trypanosoma</taxon>
    </lineage>
</organism>
<dbReference type="VEuPathDB" id="TriTrypDB:TM35_000242350"/>
<keyword evidence="9" id="KW-0130">Cell adhesion</keyword>
<keyword evidence="8 16" id="KW-0862">Zinc</keyword>
<feature type="binding site" evidence="16">
    <location>
        <position position="293"/>
    </location>
    <ligand>
        <name>Zn(2+)</name>
        <dbReference type="ChEBI" id="CHEBI:29105"/>
        <note>catalytic</note>
    </ligand>
</feature>
<dbReference type="OrthoDB" id="249512at2759"/>
<keyword evidence="10 16" id="KW-0482">Metalloprotease</keyword>
<evidence type="ECO:0000256" key="15">
    <source>
        <dbReference type="PIRSR" id="PIRSR601577-1"/>
    </source>
</evidence>
<keyword evidence="5 16" id="KW-0479">Metal-binding</keyword>
<dbReference type="GO" id="GO:0006508">
    <property type="term" value="P:proteolysis"/>
    <property type="evidence" value="ECO:0007669"/>
    <property type="project" value="UniProtKB-KW"/>
</dbReference>
<keyword evidence="13" id="KW-1015">Disulfide bond</keyword>
<dbReference type="GO" id="GO:0004222">
    <property type="term" value="F:metalloendopeptidase activity"/>
    <property type="evidence" value="ECO:0007669"/>
    <property type="project" value="UniProtKB-UniRule"/>
</dbReference>
<evidence type="ECO:0000256" key="18">
    <source>
        <dbReference type="SAM" id="MobiDB-lite"/>
    </source>
</evidence>
<evidence type="ECO:0000256" key="17">
    <source>
        <dbReference type="RuleBase" id="RU366077"/>
    </source>
</evidence>
<keyword evidence="14" id="KW-0325">Glycoprotein</keyword>
<reference evidence="19 20" key="1">
    <citation type="submission" date="2017-03" db="EMBL/GenBank/DDBJ databases">
        <title>An alternative strategy for trypanosome survival in the mammalian bloodstream revealed through genome and transcriptome analysis of the ubiquitous bovine parasite Trypanosoma (Megatrypanum) theileri.</title>
        <authorList>
            <person name="Kelly S."/>
            <person name="Ivens A."/>
            <person name="Mott A."/>
            <person name="O'Neill E."/>
            <person name="Emms D."/>
            <person name="Macleod O."/>
            <person name="Voorheis P."/>
            <person name="Matthews J."/>
            <person name="Matthews K."/>
            <person name="Carrington M."/>
        </authorList>
    </citation>
    <scope>NUCLEOTIDE SEQUENCE [LARGE SCALE GENOMIC DNA]</scope>
    <source>
        <strain evidence="19">Edinburgh</strain>
    </source>
</reference>
<dbReference type="GO" id="GO:0007155">
    <property type="term" value="P:cell adhesion"/>
    <property type="evidence" value="ECO:0007669"/>
    <property type="project" value="UniProtKB-KW"/>
</dbReference>
<dbReference type="Pfam" id="PF01457">
    <property type="entry name" value="Peptidase_M8"/>
    <property type="match status" value="1"/>
</dbReference>
<dbReference type="Gene3D" id="3.90.132.10">
    <property type="entry name" value="Leishmanolysin , domain 2"/>
    <property type="match status" value="1"/>
</dbReference>
<dbReference type="Gene3D" id="3.10.170.20">
    <property type="match status" value="1"/>
</dbReference>
<dbReference type="RefSeq" id="XP_028881151.1">
    <property type="nucleotide sequence ID" value="XM_029027647.1"/>
</dbReference>
<keyword evidence="6" id="KW-0732">Signal</keyword>
<evidence type="ECO:0000313" key="20">
    <source>
        <dbReference type="Proteomes" id="UP000192257"/>
    </source>
</evidence>
<evidence type="ECO:0000256" key="4">
    <source>
        <dbReference type="ARBA" id="ARBA00022670"/>
    </source>
</evidence>
<evidence type="ECO:0000256" key="16">
    <source>
        <dbReference type="PIRSR" id="PIRSR601577-2"/>
    </source>
</evidence>
<evidence type="ECO:0000256" key="6">
    <source>
        <dbReference type="ARBA" id="ARBA00022729"/>
    </source>
</evidence>
<evidence type="ECO:0000256" key="9">
    <source>
        <dbReference type="ARBA" id="ARBA00022889"/>
    </source>
</evidence>
<gene>
    <name evidence="19" type="ORF">TM35_000242350</name>
</gene>
<dbReference type="SUPFAM" id="SSF55486">
    <property type="entry name" value="Metalloproteases ('zincins'), catalytic domain"/>
    <property type="match status" value="1"/>
</dbReference>
<evidence type="ECO:0000256" key="8">
    <source>
        <dbReference type="ARBA" id="ARBA00022833"/>
    </source>
</evidence>